<dbReference type="OrthoDB" id="5308969at2759"/>
<organism evidence="1 2">
    <name type="scientific">Choiromyces venosus 120613-1</name>
    <dbReference type="NCBI Taxonomy" id="1336337"/>
    <lineage>
        <taxon>Eukaryota</taxon>
        <taxon>Fungi</taxon>
        <taxon>Dikarya</taxon>
        <taxon>Ascomycota</taxon>
        <taxon>Pezizomycotina</taxon>
        <taxon>Pezizomycetes</taxon>
        <taxon>Pezizales</taxon>
        <taxon>Tuberaceae</taxon>
        <taxon>Choiromyces</taxon>
    </lineage>
</organism>
<protein>
    <submittedName>
        <fullName evidence="1">Uncharacterized protein</fullName>
    </submittedName>
</protein>
<accession>A0A3N4J330</accession>
<evidence type="ECO:0000313" key="2">
    <source>
        <dbReference type="Proteomes" id="UP000276215"/>
    </source>
</evidence>
<dbReference type="Proteomes" id="UP000276215">
    <property type="component" value="Unassembled WGS sequence"/>
</dbReference>
<sequence>MADKLDPHHLVALMNYVFRGKQDGSSRSLDRTSVNPGYGITNKRETSIRTFPILDAIASISVSQERSQIVAVAFQLNSKERGIRLTIAENRDVEPRLVSHLDSVWRKLQALSHEIAAKGGSDKNEEGSPDIPRGVARPLKVEIFSEIYQFSLEKQMNRVRKWWDRLLDFAKVLAKRREEPLQGVESDLYDLVVGLSSVHSLVGRLHRDPMRGLTDYEWKVVYDESMWASEKAGIVLADRNQFGCENLAQELNGMPLLTPITGHMQKYLDHPQTLGPRSYRFPA</sequence>
<evidence type="ECO:0000313" key="1">
    <source>
        <dbReference type="EMBL" id="RPA91508.1"/>
    </source>
</evidence>
<proteinExistence type="predicted"/>
<dbReference type="AlphaFoldDB" id="A0A3N4J330"/>
<dbReference type="STRING" id="1336337.A0A3N4J330"/>
<reference evidence="1 2" key="1">
    <citation type="journal article" date="2018" name="Nat. Ecol. Evol.">
        <title>Pezizomycetes genomes reveal the molecular basis of ectomycorrhizal truffle lifestyle.</title>
        <authorList>
            <person name="Murat C."/>
            <person name="Payen T."/>
            <person name="Noel B."/>
            <person name="Kuo A."/>
            <person name="Morin E."/>
            <person name="Chen J."/>
            <person name="Kohler A."/>
            <person name="Krizsan K."/>
            <person name="Balestrini R."/>
            <person name="Da Silva C."/>
            <person name="Montanini B."/>
            <person name="Hainaut M."/>
            <person name="Levati E."/>
            <person name="Barry K.W."/>
            <person name="Belfiori B."/>
            <person name="Cichocki N."/>
            <person name="Clum A."/>
            <person name="Dockter R.B."/>
            <person name="Fauchery L."/>
            <person name="Guy J."/>
            <person name="Iotti M."/>
            <person name="Le Tacon F."/>
            <person name="Lindquist E.A."/>
            <person name="Lipzen A."/>
            <person name="Malagnac F."/>
            <person name="Mello A."/>
            <person name="Molinier V."/>
            <person name="Miyauchi S."/>
            <person name="Poulain J."/>
            <person name="Riccioni C."/>
            <person name="Rubini A."/>
            <person name="Sitrit Y."/>
            <person name="Splivallo R."/>
            <person name="Traeger S."/>
            <person name="Wang M."/>
            <person name="Zifcakova L."/>
            <person name="Wipf D."/>
            <person name="Zambonelli A."/>
            <person name="Paolocci F."/>
            <person name="Nowrousian M."/>
            <person name="Ottonello S."/>
            <person name="Baldrian P."/>
            <person name="Spatafora J.W."/>
            <person name="Henrissat B."/>
            <person name="Nagy L.G."/>
            <person name="Aury J.M."/>
            <person name="Wincker P."/>
            <person name="Grigoriev I.V."/>
            <person name="Bonfante P."/>
            <person name="Martin F.M."/>
        </authorList>
    </citation>
    <scope>NUCLEOTIDE SEQUENCE [LARGE SCALE GENOMIC DNA]</scope>
    <source>
        <strain evidence="1 2">120613-1</strain>
    </source>
</reference>
<keyword evidence="2" id="KW-1185">Reference proteome</keyword>
<dbReference type="EMBL" id="ML120495">
    <property type="protein sequence ID" value="RPA91508.1"/>
    <property type="molecule type" value="Genomic_DNA"/>
</dbReference>
<name>A0A3N4J330_9PEZI</name>
<gene>
    <name evidence="1" type="ORF">L873DRAFT_305902</name>
</gene>